<comment type="caution">
    <text evidence="4">The sequence shown here is derived from an EMBL/GenBank/DDBJ whole genome shotgun (WGS) entry which is preliminary data.</text>
</comment>
<gene>
    <name evidence="4" type="ORF">ODALV1_LOCUS1925</name>
    <name evidence="5" type="ORF">ODALV1_LOCUS30207</name>
</gene>
<comment type="function">
    <text evidence="2">May mediate accelerated ATP-independent bidirectional transbilayer migration of phospholipids upon binding calcium ions that results in a loss of phospholipid asymmetry in the plasma membrane.</text>
</comment>
<keyword evidence="2" id="KW-0449">Lipoprotein</keyword>
<evidence type="ECO:0000313" key="4">
    <source>
        <dbReference type="EMBL" id="CAL8071940.1"/>
    </source>
</evidence>
<accession>A0ABP1PQ31</accession>
<keyword evidence="6" id="KW-1185">Reference proteome</keyword>
<evidence type="ECO:0000313" key="6">
    <source>
        <dbReference type="Proteomes" id="UP001642540"/>
    </source>
</evidence>
<evidence type="ECO:0000256" key="2">
    <source>
        <dbReference type="RuleBase" id="RU363116"/>
    </source>
</evidence>
<comment type="cofactor">
    <cofactor evidence="2">
        <name>Ca(2+)</name>
        <dbReference type="ChEBI" id="CHEBI:29108"/>
    </cofactor>
</comment>
<dbReference type="PANTHER" id="PTHR23248">
    <property type="entry name" value="PHOSPHOLIPID SCRAMBLASE-RELATED"/>
    <property type="match status" value="1"/>
</dbReference>
<evidence type="ECO:0000313" key="5">
    <source>
        <dbReference type="EMBL" id="CAL8144474.1"/>
    </source>
</evidence>
<evidence type="ECO:0000256" key="3">
    <source>
        <dbReference type="SAM" id="MobiDB-lite"/>
    </source>
</evidence>
<name>A0ABP1PQ31_9HEXA</name>
<dbReference type="InterPro" id="IPR005552">
    <property type="entry name" value="Scramblase"/>
</dbReference>
<proteinExistence type="inferred from homology"/>
<keyword evidence="2" id="KW-0106">Calcium</keyword>
<comment type="similarity">
    <text evidence="1 2">Belongs to the phospholipid scramblase family.</text>
</comment>
<organism evidence="4 6">
    <name type="scientific">Orchesella dallaii</name>
    <dbReference type="NCBI Taxonomy" id="48710"/>
    <lineage>
        <taxon>Eukaryota</taxon>
        <taxon>Metazoa</taxon>
        <taxon>Ecdysozoa</taxon>
        <taxon>Arthropoda</taxon>
        <taxon>Hexapoda</taxon>
        <taxon>Collembola</taxon>
        <taxon>Entomobryomorpha</taxon>
        <taxon>Entomobryoidea</taxon>
        <taxon>Orchesellidae</taxon>
        <taxon>Orchesellinae</taxon>
        <taxon>Orchesella</taxon>
    </lineage>
</organism>
<reference evidence="4 6" key="1">
    <citation type="submission" date="2024-08" db="EMBL/GenBank/DDBJ databases">
        <authorList>
            <person name="Cucini C."/>
            <person name="Frati F."/>
        </authorList>
    </citation>
    <scope>NUCLEOTIDE SEQUENCE [LARGE SCALE GENOMIC DNA]</scope>
</reference>
<dbReference type="EMBL" id="CAXLJM020000160">
    <property type="protein sequence ID" value="CAL8144474.1"/>
    <property type="molecule type" value="Genomic_DNA"/>
</dbReference>
<dbReference type="PANTHER" id="PTHR23248:SF9">
    <property type="entry name" value="PHOSPHOLIPID SCRAMBLASE"/>
    <property type="match status" value="1"/>
</dbReference>
<protein>
    <recommendedName>
        <fullName evidence="2">Phospholipid scramblase</fullName>
    </recommendedName>
</protein>
<feature type="region of interest" description="Disordered" evidence="3">
    <location>
        <begin position="14"/>
        <end position="37"/>
    </location>
</feature>
<dbReference type="Pfam" id="PF03803">
    <property type="entry name" value="Scramblase"/>
    <property type="match status" value="2"/>
</dbReference>
<sequence length="338" mass="37956">MSITVATTQLTSLFRTTDDSASEDPRENKKTPSKWKRGATIRQLAMSMSRKGSSTRKQAQRLVAYLPAPFPSCPPGMERLVNTTHLFVRQGVRLTEPPYTIVNKQDFEVLDSQAQRIFIAKDLTDDILKICCRGGCGQPFKMSIKDKHSGYEILCVSSHPDCYGAMTGTISQNGVNIGFITEELRLCASQYIITDAQGREVFRIFGVHRINEILEGQKKGKKKTKQTIILSDHTSATLKLSDIDEMLRTSFGRHDSSDPTDKLLDACFKCCGAGDFVVYYSVRKELIGRLGTQWDELAESYFAVNDCFGVNFPKDLSVRHKALLLATLFLLDFNHFQL</sequence>
<dbReference type="EMBL" id="CAXLJM020000007">
    <property type="protein sequence ID" value="CAL8071940.1"/>
    <property type="molecule type" value="Genomic_DNA"/>
</dbReference>
<evidence type="ECO:0000256" key="1">
    <source>
        <dbReference type="ARBA" id="ARBA00005350"/>
    </source>
</evidence>
<dbReference type="Proteomes" id="UP001642540">
    <property type="component" value="Unassembled WGS sequence"/>
</dbReference>
<keyword evidence="2" id="KW-0564">Palmitate</keyword>